<evidence type="ECO:0000313" key="3">
    <source>
        <dbReference type="Proteomes" id="UP000483820"/>
    </source>
</evidence>
<protein>
    <submittedName>
        <fullName evidence="2">Uncharacterized protein</fullName>
    </submittedName>
</protein>
<dbReference type="KEGG" id="crq:GCK72_012827"/>
<dbReference type="CTD" id="9828125"/>
<accession>A0A6A5GP06</accession>
<dbReference type="EMBL" id="WUAV01000004">
    <property type="protein sequence ID" value="KAF1756374.1"/>
    <property type="molecule type" value="Genomic_DNA"/>
</dbReference>
<organism evidence="2 3">
    <name type="scientific">Caenorhabditis remanei</name>
    <name type="common">Caenorhabditis vulgaris</name>
    <dbReference type="NCBI Taxonomy" id="31234"/>
    <lineage>
        <taxon>Eukaryota</taxon>
        <taxon>Metazoa</taxon>
        <taxon>Ecdysozoa</taxon>
        <taxon>Nematoda</taxon>
        <taxon>Chromadorea</taxon>
        <taxon>Rhabditida</taxon>
        <taxon>Rhabditina</taxon>
        <taxon>Rhabditomorpha</taxon>
        <taxon>Rhabditoidea</taxon>
        <taxon>Rhabditidae</taxon>
        <taxon>Peloderinae</taxon>
        <taxon>Caenorhabditis</taxon>
    </lineage>
</organism>
<dbReference type="Proteomes" id="UP000483820">
    <property type="component" value="Chromosome IV"/>
</dbReference>
<dbReference type="InterPro" id="IPR019425">
    <property type="entry name" value="7TM_GPCR_serpentine_rcpt_Srt"/>
</dbReference>
<evidence type="ECO:0000313" key="2">
    <source>
        <dbReference type="EMBL" id="KAF1756374.1"/>
    </source>
</evidence>
<dbReference type="GeneID" id="9828125"/>
<dbReference type="RefSeq" id="XP_053584204.1">
    <property type="nucleotide sequence ID" value="XM_053729432.1"/>
</dbReference>
<proteinExistence type="predicted"/>
<dbReference type="AlphaFoldDB" id="A0A6A5GP06"/>
<evidence type="ECO:0000256" key="1">
    <source>
        <dbReference type="SAM" id="MobiDB-lite"/>
    </source>
</evidence>
<gene>
    <name evidence="2" type="ORF">GCK72_012827</name>
</gene>
<sequence length="251" mass="29247">MTATACSCLITGPLLIIGSVFCVYPTFTYVAAQMNQHPNQHLQSGNGRRRQEKEEVEEEPIDEEERRELYAALIREEPMRRIEPSNGKWQLSITETSCDPSFLWDRPQPKGKVSQATRRFVTKDYVNPNLRNNCIFCNGKHKPDECPHVVSVEDRRDILALNERCIRCLRRHRDEPCPKKNRIKDNVTTASMKIRKSRSIIHPSAELHLYRNICWNQISSLLIELAIVISWMFSERTRGNVHKFGWSLMLQ</sequence>
<comment type="caution">
    <text evidence="2">The sequence shown here is derived from an EMBL/GenBank/DDBJ whole genome shotgun (WGS) entry which is preliminary data.</text>
</comment>
<feature type="compositionally biased region" description="Acidic residues" evidence="1">
    <location>
        <begin position="54"/>
        <end position="63"/>
    </location>
</feature>
<feature type="region of interest" description="Disordered" evidence="1">
    <location>
        <begin position="38"/>
        <end position="64"/>
    </location>
</feature>
<name>A0A6A5GP06_CAERE</name>
<dbReference type="Pfam" id="PF10321">
    <property type="entry name" value="7TM_GPCR_Srt"/>
    <property type="match status" value="1"/>
</dbReference>
<reference evidence="2 3" key="1">
    <citation type="submission" date="2019-12" db="EMBL/GenBank/DDBJ databases">
        <title>Chromosome-level assembly of the Caenorhabditis remanei genome.</title>
        <authorList>
            <person name="Teterina A.A."/>
            <person name="Willis J.H."/>
            <person name="Phillips P.C."/>
        </authorList>
    </citation>
    <scope>NUCLEOTIDE SEQUENCE [LARGE SCALE GENOMIC DNA]</scope>
    <source>
        <strain evidence="2 3">PX506</strain>
        <tissue evidence="2">Whole organism</tissue>
    </source>
</reference>